<comment type="caution">
    <text evidence="2">The sequence shown here is derived from an EMBL/GenBank/DDBJ whole genome shotgun (WGS) entry which is preliminary data.</text>
</comment>
<protein>
    <submittedName>
        <fullName evidence="2">Uncharacterized protein</fullName>
    </submittedName>
</protein>
<evidence type="ECO:0000256" key="1">
    <source>
        <dbReference type="SAM" id="Phobius"/>
    </source>
</evidence>
<dbReference type="RefSeq" id="WP_115482025.1">
    <property type="nucleotide sequence ID" value="NZ_QRCT01000028.1"/>
</dbReference>
<sequence length="244" mass="28421">MLNLLKWNYINLFKKYQFLITSYIITLIILLVTPNKDNLLCFFINGIGAIYSIFFCFYTLVLSVTETVNWMRCESALLEFSLCIKPIKIFIGKLALVMSLNLFSLILTKTLWYLLGTFGMKRIVLFQNIDSFLMYLICSLVFYVIIMFSYILAKSFHYTRKNSKITTVFLCIMIPALILILTFIFLATMGAWNITTAPYGQILIEMKDNFTAFTTLYSILLPIFLIIAGLLCSSHLFKYKFERY</sequence>
<organism evidence="2 3">
    <name type="scientific">Anaerosacchariphilus polymeriproducens</name>
    <dbReference type="NCBI Taxonomy" id="1812858"/>
    <lineage>
        <taxon>Bacteria</taxon>
        <taxon>Bacillati</taxon>
        <taxon>Bacillota</taxon>
        <taxon>Clostridia</taxon>
        <taxon>Lachnospirales</taxon>
        <taxon>Lachnospiraceae</taxon>
        <taxon>Anaerosacchariphilus</taxon>
    </lineage>
</organism>
<name>A0A371AUV4_9FIRM</name>
<dbReference type="AlphaFoldDB" id="A0A371AUV4"/>
<evidence type="ECO:0000313" key="2">
    <source>
        <dbReference type="EMBL" id="RDU23356.1"/>
    </source>
</evidence>
<feature type="transmembrane region" description="Helical" evidence="1">
    <location>
        <begin position="39"/>
        <end position="62"/>
    </location>
</feature>
<dbReference type="OrthoDB" id="9872578at2"/>
<feature type="transmembrane region" description="Helical" evidence="1">
    <location>
        <begin position="132"/>
        <end position="153"/>
    </location>
</feature>
<proteinExistence type="predicted"/>
<dbReference type="Proteomes" id="UP000255036">
    <property type="component" value="Unassembled WGS sequence"/>
</dbReference>
<feature type="transmembrane region" description="Helical" evidence="1">
    <location>
        <begin position="212"/>
        <end position="237"/>
    </location>
</feature>
<feature type="transmembrane region" description="Helical" evidence="1">
    <location>
        <begin position="165"/>
        <end position="192"/>
    </location>
</feature>
<accession>A0A371AUV4</accession>
<keyword evidence="1" id="KW-0472">Membrane</keyword>
<feature type="transmembrane region" description="Helical" evidence="1">
    <location>
        <begin position="16"/>
        <end position="33"/>
    </location>
</feature>
<keyword evidence="3" id="KW-1185">Reference proteome</keyword>
<reference evidence="2 3" key="1">
    <citation type="submission" date="2018-07" db="EMBL/GenBank/DDBJ databases">
        <title>Anaerosacharophilus polymeroproducens gen. nov. sp. nov., an anaerobic bacterium isolated from salt field.</title>
        <authorList>
            <person name="Kim W."/>
            <person name="Yang S.-H."/>
            <person name="Oh J."/>
            <person name="Lee J.-H."/>
            <person name="Kwon K.K."/>
        </authorList>
    </citation>
    <scope>NUCLEOTIDE SEQUENCE [LARGE SCALE GENOMIC DNA]</scope>
    <source>
        <strain evidence="2 3">MCWD5</strain>
    </source>
</reference>
<dbReference type="EMBL" id="QRCT01000028">
    <property type="protein sequence ID" value="RDU23356.1"/>
    <property type="molecule type" value="Genomic_DNA"/>
</dbReference>
<keyword evidence="1" id="KW-1133">Transmembrane helix</keyword>
<evidence type="ECO:0000313" key="3">
    <source>
        <dbReference type="Proteomes" id="UP000255036"/>
    </source>
</evidence>
<feature type="transmembrane region" description="Helical" evidence="1">
    <location>
        <begin position="94"/>
        <end position="112"/>
    </location>
</feature>
<keyword evidence="1" id="KW-0812">Transmembrane</keyword>
<gene>
    <name evidence="2" type="ORF">DWV06_09890</name>
</gene>